<protein>
    <submittedName>
        <fullName evidence="6">Glycosyl hydrolase family 18</fullName>
    </submittedName>
</protein>
<dbReference type="Proteomes" id="UP000092177">
    <property type="component" value="Chromosome 10"/>
</dbReference>
<dbReference type="AlphaFoldDB" id="A0A1B7XTH1"/>
<organism evidence="6 7">
    <name type="scientific">Colletotrichum higginsianum (strain IMI 349063)</name>
    <name type="common">Crucifer anthracnose fungus</name>
    <dbReference type="NCBI Taxonomy" id="759273"/>
    <lineage>
        <taxon>Eukaryota</taxon>
        <taxon>Fungi</taxon>
        <taxon>Dikarya</taxon>
        <taxon>Ascomycota</taxon>
        <taxon>Pezizomycotina</taxon>
        <taxon>Sordariomycetes</taxon>
        <taxon>Hypocreomycetidae</taxon>
        <taxon>Glomerellales</taxon>
        <taxon>Glomerellaceae</taxon>
        <taxon>Colletotrichum</taxon>
        <taxon>Colletotrichum destructivum species complex</taxon>
    </lineage>
</organism>
<dbReference type="Gene3D" id="3.30.60.10">
    <property type="entry name" value="Endochitinase-like"/>
    <property type="match status" value="1"/>
</dbReference>
<keyword evidence="2" id="KW-1015">Disulfide bond</keyword>
<dbReference type="InterPro" id="IPR036861">
    <property type="entry name" value="Endochitinase-like_sf"/>
</dbReference>
<dbReference type="Gene3D" id="3.10.350.10">
    <property type="entry name" value="LysM domain"/>
    <property type="match status" value="1"/>
</dbReference>
<evidence type="ECO:0000256" key="3">
    <source>
        <dbReference type="SAM" id="MobiDB-lite"/>
    </source>
</evidence>
<comment type="caution">
    <text evidence="6">The sequence shown here is derived from an EMBL/GenBank/DDBJ whole genome shotgun (WGS) entry which is preliminary data.</text>
</comment>
<evidence type="ECO:0000259" key="5">
    <source>
        <dbReference type="PROSITE" id="PS50941"/>
    </source>
</evidence>
<dbReference type="VEuPathDB" id="FungiDB:CH63R_14250"/>
<gene>
    <name evidence="6" type="ORF">CH63R_14250</name>
</gene>
<evidence type="ECO:0000256" key="4">
    <source>
        <dbReference type="SAM" id="SignalP"/>
    </source>
</evidence>
<evidence type="ECO:0000256" key="2">
    <source>
        <dbReference type="PROSITE-ProRule" id="PRU00261"/>
    </source>
</evidence>
<feature type="chain" id="PRO_5008601052" evidence="4">
    <location>
        <begin position="32"/>
        <end position="391"/>
    </location>
</feature>
<reference evidence="7" key="1">
    <citation type="journal article" date="2017" name="BMC Genomics">
        <title>Gapless genome assembly of Colletotrichum higginsianum reveals chromosome structure and association of transposable elements with secondary metabolite gene clusters.</title>
        <authorList>
            <person name="Dallery J.-F."/>
            <person name="Lapalu N."/>
            <person name="Zampounis A."/>
            <person name="Pigne S."/>
            <person name="Luyten I."/>
            <person name="Amselem J."/>
            <person name="Wittenberg A.H.J."/>
            <person name="Zhou S."/>
            <person name="de Queiroz M.V."/>
            <person name="Robin G.P."/>
            <person name="Auger A."/>
            <person name="Hainaut M."/>
            <person name="Henrissat B."/>
            <person name="Kim K.-T."/>
            <person name="Lee Y.-H."/>
            <person name="Lespinet O."/>
            <person name="Schwartz D.C."/>
            <person name="Thon M.R."/>
            <person name="O'Connell R.J."/>
        </authorList>
    </citation>
    <scope>NUCLEOTIDE SEQUENCE [LARGE SCALE GENOMIC DNA]</scope>
    <source>
        <strain evidence="7">IMI 349063</strain>
    </source>
</reference>
<name>A0A1B7XTH1_COLHI</name>
<evidence type="ECO:0000256" key="1">
    <source>
        <dbReference type="ARBA" id="ARBA00022669"/>
    </source>
</evidence>
<feature type="region of interest" description="Disordered" evidence="3">
    <location>
        <begin position="370"/>
        <end position="391"/>
    </location>
</feature>
<dbReference type="GO" id="GO:0016787">
    <property type="term" value="F:hydrolase activity"/>
    <property type="evidence" value="ECO:0007669"/>
    <property type="project" value="UniProtKB-KW"/>
</dbReference>
<dbReference type="RefSeq" id="XP_018151542.1">
    <property type="nucleotide sequence ID" value="XM_018309224.1"/>
</dbReference>
<dbReference type="OrthoDB" id="4846743at2759"/>
<comment type="caution">
    <text evidence="2">Lacks conserved residue(s) required for the propagation of feature annotation.</text>
</comment>
<sequence>MKSLHFGAASSCAAFWLAVASSLFFAHPSSAQGGSHCQPYKWNSNSLQRVAAADEPVPTEGVLLVVKPGEINCRYWADTTEEVNYYTCSQLAHRYEIPNDVFFMLNPGLNKDCSNIKPKSEYCVTGFIEPIRAFDGLCGPRHNNATCQGTDKPCCNADTWTCGDSAYVAKTLAQNDECTQTDMMTPPSEDCAPGICYEGYCLGDTIYSTDGTCGRDYGNRDCVGRWGSCCSMDGRCGTGDAFCGLFTCQQGDCDIWKQDEQPAGTKWTKDGTCGGAGGQRCSAEWGRCCNVNGVCGEKPADCYVERGWETQSQVAKLTFTQPGRVWNLRLQLDIGRVHVRCVFQVRSHFDCNGPGNRDFRHRQDFGDSHKHLHGGSLSSMHRRHERAWHHR</sequence>
<keyword evidence="6" id="KW-0378">Hydrolase</keyword>
<proteinExistence type="predicted"/>
<keyword evidence="4" id="KW-0732">Signal</keyword>
<evidence type="ECO:0000313" key="6">
    <source>
        <dbReference type="EMBL" id="OBR03024.1"/>
    </source>
</evidence>
<dbReference type="InterPro" id="IPR001002">
    <property type="entry name" value="Chitin-bd_1"/>
</dbReference>
<feature type="compositionally biased region" description="Basic residues" evidence="3">
    <location>
        <begin position="380"/>
        <end position="391"/>
    </location>
</feature>
<accession>A0A1B7XTH1</accession>
<dbReference type="KEGG" id="chig:CH63R_14250"/>
<feature type="signal peptide" evidence="4">
    <location>
        <begin position="1"/>
        <end position="31"/>
    </location>
</feature>
<dbReference type="EMBL" id="LTAN01000010">
    <property type="protein sequence ID" value="OBR03024.1"/>
    <property type="molecule type" value="Genomic_DNA"/>
</dbReference>
<evidence type="ECO:0000313" key="7">
    <source>
        <dbReference type="Proteomes" id="UP000092177"/>
    </source>
</evidence>
<keyword evidence="1 2" id="KW-0147">Chitin-binding</keyword>
<dbReference type="InterPro" id="IPR036779">
    <property type="entry name" value="LysM_dom_sf"/>
</dbReference>
<dbReference type="GeneID" id="28873331"/>
<dbReference type="PROSITE" id="PS50941">
    <property type="entry name" value="CHIT_BIND_I_2"/>
    <property type="match status" value="1"/>
</dbReference>
<keyword evidence="7" id="KW-1185">Reference proteome</keyword>
<feature type="disulfide bond" evidence="2">
    <location>
        <begin position="229"/>
        <end position="243"/>
    </location>
</feature>
<dbReference type="GO" id="GO:0008061">
    <property type="term" value="F:chitin binding"/>
    <property type="evidence" value="ECO:0007669"/>
    <property type="project" value="UniProtKB-UniRule"/>
</dbReference>
<feature type="domain" description="Chitin-binding type-1" evidence="5">
    <location>
        <begin position="210"/>
        <end position="255"/>
    </location>
</feature>